<dbReference type="InterPro" id="IPR012135">
    <property type="entry name" value="Dihydroorotate_DH_1_2"/>
</dbReference>
<evidence type="ECO:0000256" key="3">
    <source>
        <dbReference type="ARBA" id="ARBA00022630"/>
    </source>
</evidence>
<dbReference type="NCBIfam" id="NF005741">
    <property type="entry name" value="PRK07565.1"/>
    <property type="match status" value="1"/>
</dbReference>
<dbReference type="InterPro" id="IPR005720">
    <property type="entry name" value="Dihydroorotate_DH_cat"/>
</dbReference>
<accession>A0A0E9LSU2</accession>
<keyword evidence="3" id="KW-0285">Flavoprotein</keyword>
<keyword evidence="5" id="KW-0665">Pyrimidine biosynthesis</keyword>
<dbReference type="GO" id="GO:0044205">
    <property type="term" value="P:'de novo' UMP biosynthetic process"/>
    <property type="evidence" value="ECO:0007669"/>
    <property type="project" value="UniProtKB-UniPathway"/>
</dbReference>
<evidence type="ECO:0000259" key="7">
    <source>
        <dbReference type="Pfam" id="PF01180"/>
    </source>
</evidence>
<evidence type="ECO:0000313" key="8">
    <source>
        <dbReference type="EMBL" id="GAO28652.1"/>
    </source>
</evidence>
<dbReference type="EMBL" id="BAZW01000004">
    <property type="protein sequence ID" value="GAO28652.1"/>
    <property type="molecule type" value="Genomic_DNA"/>
</dbReference>
<gene>
    <name evidence="8" type="ORF">JCM15548_1773</name>
</gene>
<feature type="domain" description="Dihydroorotate dehydrogenase catalytic" evidence="7">
    <location>
        <begin position="4"/>
        <end position="289"/>
    </location>
</feature>
<keyword evidence="9" id="KW-1185">Reference proteome</keyword>
<evidence type="ECO:0000256" key="2">
    <source>
        <dbReference type="ARBA" id="ARBA00004725"/>
    </source>
</evidence>
<dbReference type="Gene3D" id="3.20.20.70">
    <property type="entry name" value="Aldolase class I"/>
    <property type="match status" value="1"/>
</dbReference>
<evidence type="ECO:0000256" key="6">
    <source>
        <dbReference type="ARBA" id="ARBA00023002"/>
    </source>
</evidence>
<organism evidence="8 9">
    <name type="scientific">Geofilum rubicundum JCM 15548</name>
    <dbReference type="NCBI Taxonomy" id="1236989"/>
    <lineage>
        <taxon>Bacteria</taxon>
        <taxon>Pseudomonadati</taxon>
        <taxon>Bacteroidota</taxon>
        <taxon>Bacteroidia</taxon>
        <taxon>Marinilabiliales</taxon>
        <taxon>Marinilabiliaceae</taxon>
        <taxon>Geofilum</taxon>
    </lineage>
</organism>
<reference evidence="8 9" key="1">
    <citation type="journal article" date="2015" name="Microbes Environ.">
        <title>Distribution and evolution of nitrogen fixation genes in the phylum bacteroidetes.</title>
        <authorList>
            <person name="Inoue J."/>
            <person name="Oshima K."/>
            <person name="Suda W."/>
            <person name="Sakamoto M."/>
            <person name="Iino T."/>
            <person name="Noda S."/>
            <person name="Hongoh Y."/>
            <person name="Hattori M."/>
            <person name="Ohkuma M."/>
        </authorList>
    </citation>
    <scope>NUCLEOTIDE SEQUENCE [LARGE SCALE GENOMIC DNA]</scope>
    <source>
        <strain evidence="8">JCM 15548</strain>
    </source>
</reference>
<evidence type="ECO:0000256" key="1">
    <source>
        <dbReference type="ARBA" id="ARBA00001917"/>
    </source>
</evidence>
<dbReference type="UniPathway" id="UPA00070"/>
<name>A0A0E9LSU2_9BACT</name>
<proteinExistence type="predicted"/>
<dbReference type="CDD" id="cd04739">
    <property type="entry name" value="DHOD_like"/>
    <property type="match status" value="1"/>
</dbReference>
<dbReference type="STRING" id="1236989.JCM15548_1773"/>
<dbReference type="OrthoDB" id="9794954at2"/>
<comment type="pathway">
    <text evidence="2">Pyrimidine metabolism; UMP biosynthesis via de novo pathway.</text>
</comment>
<dbReference type="Proteomes" id="UP000032900">
    <property type="component" value="Unassembled WGS sequence"/>
</dbReference>
<comment type="cofactor">
    <cofactor evidence="1">
        <name>FMN</name>
        <dbReference type="ChEBI" id="CHEBI:58210"/>
    </cofactor>
</comment>
<sequence>MTNLETTYLGLKLKNPIIVGSSGLTNSVEKIRKLHQAGAGAVVLKSLFEEQINHDVDRTIYQGAGMDYPEAMDYIKAYSRNNSVTEYLDLIKEAKAAVDIPVIASINCYSSDEWIDFAQQIEKAGADALELNLFVVNSDKNSNPSDYEEMYYKIAKTVSQVISIPIAMKLGLYFSNLVAVVDKLSVSGAKGVVLFNRFYEPDIDINNMTLTAAEVFSSPADIRRSLRWVAIVSDKINNIDVAASTGVHDGDAVIKQLLAGARAVQVCSAVYKQGPEIVTRMLEKLESWMKEQKFENIDQFRGQMSYGKMKNPAVYERAQFMKYFSKFE</sequence>
<dbReference type="AlphaFoldDB" id="A0A0E9LSU2"/>
<keyword evidence="6" id="KW-0560">Oxidoreductase</keyword>
<dbReference type="GO" id="GO:0004152">
    <property type="term" value="F:dihydroorotate dehydrogenase activity"/>
    <property type="evidence" value="ECO:0007669"/>
    <property type="project" value="InterPro"/>
</dbReference>
<dbReference type="PIRSF" id="PIRSF000164">
    <property type="entry name" value="DHO_oxidase"/>
    <property type="match status" value="1"/>
</dbReference>
<dbReference type="SUPFAM" id="SSF51395">
    <property type="entry name" value="FMN-linked oxidoreductases"/>
    <property type="match status" value="1"/>
</dbReference>
<comment type="caution">
    <text evidence="8">The sequence shown here is derived from an EMBL/GenBank/DDBJ whole genome shotgun (WGS) entry which is preliminary data.</text>
</comment>
<dbReference type="GO" id="GO:0005737">
    <property type="term" value="C:cytoplasm"/>
    <property type="evidence" value="ECO:0007669"/>
    <property type="project" value="InterPro"/>
</dbReference>
<keyword evidence="4" id="KW-0288">FMN</keyword>
<evidence type="ECO:0000256" key="4">
    <source>
        <dbReference type="ARBA" id="ARBA00022643"/>
    </source>
</evidence>
<dbReference type="GO" id="GO:0006207">
    <property type="term" value="P:'de novo' pyrimidine nucleobase biosynthetic process"/>
    <property type="evidence" value="ECO:0007669"/>
    <property type="project" value="TreeGrafter"/>
</dbReference>
<dbReference type="InterPro" id="IPR050074">
    <property type="entry name" value="DHO_dehydrogenase"/>
</dbReference>
<dbReference type="PANTHER" id="PTHR48109:SF3">
    <property type="entry name" value="SLL0744 PROTEIN"/>
    <property type="match status" value="1"/>
</dbReference>
<evidence type="ECO:0000256" key="5">
    <source>
        <dbReference type="ARBA" id="ARBA00022975"/>
    </source>
</evidence>
<dbReference type="PANTHER" id="PTHR48109">
    <property type="entry name" value="DIHYDROOROTATE DEHYDROGENASE (QUINONE), MITOCHONDRIAL-RELATED"/>
    <property type="match status" value="1"/>
</dbReference>
<evidence type="ECO:0000313" key="9">
    <source>
        <dbReference type="Proteomes" id="UP000032900"/>
    </source>
</evidence>
<dbReference type="RefSeq" id="WP_062122426.1">
    <property type="nucleotide sequence ID" value="NZ_BAZW01000004.1"/>
</dbReference>
<dbReference type="Pfam" id="PF01180">
    <property type="entry name" value="DHO_dh"/>
    <property type="match status" value="1"/>
</dbReference>
<dbReference type="InterPro" id="IPR013785">
    <property type="entry name" value="Aldolase_TIM"/>
</dbReference>
<protein>
    <submittedName>
        <fullName evidence="8">Dihydropyrimidine dehydrogenase</fullName>
    </submittedName>
</protein>